<accession>A0AAQ0B4S5</accession>
<evidence type="ECO:0000313" key="2">
    <source>
        <dbReference type="EMBL" id="QOI53048.1"/>
    </source>
</evidence>
<dbReference type="Proteomes" id="UP000663255">
    <property type="component" value="Plasmid p1"/>
</dbReference>
<evidence type="ECO:0000256" key="1">
    <source>
        <dbReference type="SAM" id="MobiDB-lite"/>
    </source>
</evidence>
<organism evidence="2 3">
    <name type="scientific">Leptospira interrogans serovar Bataviae</name>
    <dbReference type="NCBI Taxonomy" id="312175"/>
    <lineage>
        <taxon>Bacteria</taxon>
        <taxon>Pseudomonadati</taxon>
        <taxon>Spirochaetota</taxon>
        <taxon>Spirochaetia</taxon>
        <taxon>Leptospirales</taxon>
        <taxon>Leptospiraceae</taxon>
        <taxon>Leptospira</taxon>
    </lineage>
</organism>
<feature type="region of interest" description="Disordered" evidence="1">
    <location>
        <begin position="1"/>
        <end position="21"/>
    </location>
</feature>
<sequence>MSKKEEKRNALRISRPGGNSNLSLVQNDEDLEVQEIIDLHKGVESLLSRGVESIIRIGERLSKKKQELPHGEFQKWVEINFIVDHKNPKYFSMRTARRYIQAYTNQDRIANADSIRTAYKILSESSREEIEINPLSHEENPEILFKKFESGIRLSKSEKSIVNEYLIRRKEKLFSEAKRKAAKIDEYLKKLGQR</sequence>
<name>A0AAQ0B4S5_LEPIR</name>
<dbReference type="EMBL" id="CP043895">
    <property type="protein sequence ID" value="QOI53048.1"/>
    <property type="molecule type" value="Genomic_DNA"/>
</dbReference>
<evidence type="ECO:0000313" key="3">
    <source>
        <dbReference type="Proteomes" id="UP000663255"/>
    </source>
</evidence>
<dbReference type="AlphaFoldDB" id="A0AAQ0B4S5"/>
<dbReference type="Pfam" id="PF11300">
    <property type="entry name" value="DUF3102"/>
    <property type="match status" value="1"/>
</dbReference>
<protein>
    <submittedName>
        <fullName evidence="2">DUF3102 domain-containing protein</fullName>
    </submittedName>
</protein>
<geneLocation type="plasmid" evidence="2 3">
    <name>p1</name>
</geneLocation>
<proteinExistence type="predicted"/>
<gene>
    <name evidence="2" type="ORF">Lepto1489_22050</name>
</gene>
<keyword evidence="2" id="KW-0614">Plasmid</keyword>
<dbReference type="RefSeq" id="WP_000037178.1">
    <property type="nucleotide sequence ID" value="NZ_CP043895.1"/>
</dbReference>
<dbReference type="InterPro" id="IPR021451">
    <property type="entry name" value="DUF3102"/>
</dbReference>
<reference evidence="2" key="1">
    <citation type="submission" date="2019-09" db="EMBL/GenBank/DDBJ databases">
        <title>Comparative Genomics of Leptospira interrogans Reveals Genome Plasticity - A Common Adaptive Strategy for Survival in Various Hosts.</title>
        <authorList>
            <person name="Ramli S.R."/>
            <person name="Bunk B."/>
            <person name="Goris M."/>
            <person name="Bhuju S."/>
            <person name="Jarek M."/>
            <person name="Sproer C."/>
            <person name="Mustakim S."/>
            <person name="Strommenger B."/>
            <person name="Pessler F."/>
        </authorList>
    </citation>
    <scope>NUCLEOTIDE SEQUENCE</scope>
    <source>
        <strain evidence="2">1489</strain>
        <plasmid evidence="2">p1</plasmid>
    </source>
</reference>